<protein>
    <submittedName>
        <fullName evidence="3">Spore cortex biosynthesis protein YabQ</fullName>
    </submittedName>
</protein>
<feature type="transmembrane region" description="Helical" evidence="2">
    <location>
        <begin position="12"/>
        <end position="29"/>
    </location>
</feature>
<feature type="transmembrane region" description="Helical" evidence="2">
    <location>
        <begin position="69"/>
        <end position="89"/>
    </location>
</feature>
<keyword evidence="2" id="KW-1133">Transmembrane helix</keyword>
<dbReference type="RefSeq" id="WP_228354090.1">
    <property type="nucleotide sequence ID" value="NZ_JACEGA010000001.1"/>
</dbReference>
<comment type="caution">
    <text evidence="3">The sequence shown here is derived from an EMBL/GenBank/DDBJ whole genome shotgun (WGS) entry which is preliminary data.</text>
</comment>
<name>A0A839K4H9_9FIRM</name>
<feature type="compositionally biased region" description="Basic and acidic residues" evidence="1">
    <location>
        <begin position="178"/>
        <end position="187"/>
    </location>
</feature>
<reference evidence="3 4" key="1">
    <citation type="submission" date="2020-07" db="EMBL/GenBank/DDBJ databases">
        <title>Characterization and genome sequencing of isolate MD1, a novel member within the family Lachnospiraceae.</title>
        <authorList>
            <person name="Rettenmaier R."/>
            <person name="Di Bello L."/>
            <person name="Zinser C."/>
            <person name="Scheitz K."/>
            <person name="Liebl W."/>
            <person name="Zverlov V."/>
        </authorList>
    </citation>
    <scope>NUCLEOTIDE SEQUENCE [LARGE SCALE GENOMIC DNA]</scope>
    <source>
        <strain evidence="3 4">MD1</strain>
    </source>
</reference>
<sequence length="187" mass="22110">MNHAITVELEFFLISILWGLILMLVYDALRILRRLIKHDEFFLAVEDLIYWVAASLFIFAMLFKVNNGIIRGFSIMGMAIGMLLYRTLLSDMIVNSVTRFIKVLLRPISLAVRKIKQFIMFLSIRIKKIAKILYVRLKKVFNSFKIKRDKRKQASIAKKDRKNAEKLKKKEQKKRTKELKQKKEANM</sequence>
<feature type="transmembrane region" description="Helical" evidence="2">
    <location>
        <begin position="41"/>
        <end position="63"/>
    </location>
</feature>
<dbReference type="EMBL" id="JACEGA010000001">
    <property type="protein sequence ID" value="MBB2184526.1"/>
    <property type="molecule type" value="Genomic_DNA"/>
</dbReference>
<dbReference type="Pfam" id="PF09578">
    <property type="entry name" value="Spore_YabQ"/>
    <property type="match status" value="1"/>
</dbReference>
<feature type="region of interest" description="Disordered" evidence="1">
    <location>
        <begin position="152"/>
        <end position="187"/>
    </location>
</feature>
<dbReference type="InterPro" id="IPR019074">
    <property type="entry name" value="YabQ"/>
</dbReference>
<accession>A0A839K4H9</accession>
<gene>
    <name evidence="3" type="ORF">H0486_16735</name>
</gene>
<dbReference type="AlphaFoldDB" id="A0A839K4H9"/>
<evidence type="ECO:0000256" key="1">
    <source>
        <dbReference type="SAM" id="MobiDB-lite"/>
    </source>
</evidence>
<evidence type="ECO:0000313" key="3">
    <source>
        <dbReference type="EMBL" id="MBB2184526.1"/>
    </source>
</evidence>
<keyword evidence="4" id="KW-1185">Reference proteome</keyword>
<organism evidence="3 4">
    <name type="scientific">Variimorphobacter saccharofermentans</name>
    <dbReference type="NCBI Taxonomy" id="2755051"/>
    <lineage>
        <taxon>Bacteria</taxon>
        <taxon>Bacillati</taxon>
        <taxon>Bacillota</taxon>
        <taxon>Clostridia</taxon>
        <taxon>Lachnospirales</taxon>
        <taxon>Lachnospiraceae</taxon>
        <taxon>Variimorphobacter</taxon>
    </lineage>
</organism>
<evidence type="ECO:0000256" key="2">
    <source>
        <dbReference type="SAM" id="Phobius"/>
    </source>
</evidence>
<dbReference type="Proteomes" id="UP000574276">
    <property type="component" value="Unassembled WGS sequence"/>
</dbReference>
<dbReference type="NCBIfam" id="TIGR02893">
    <property type="entry name" value="spore_yabQ"/>
    <property type="match status" value="1"/>
</dbReference>
<evidence type="ECO:0000313" key="4">
    <source>
        <dbReference type="Proteomes" id="UP000574276"/>
    </source>
</evidence>
<proteinExistence type="predicted"/>
<keyword evidence="2" id="KW-0472">Membrane</keyword>
<keyword evidence="2" id="KW-0812">Transmembrane</keyword>